<evidence type="ECO:0000256" key="1">
    <source>
        <dbReference type="SAM" id="MobiDB-lite"/>
    </source>
</evidence>
<sequence>MAADGGAGAVAGAAGAAARGEEAGERERRRPAPEKGREAAGATACDGGSGSRRTPLPIRSHGGLASERRTRYRQPCRLHGAAHLLGATPAEDAEESGRGGRLACQPDSWGCPPCPARPWAGPTREDAVLLQLPTQPDAAEHQQLQAAQHQQLQAPQRPGVVACADGSAGRGLGGERENGQGRVELRPAGGCGRRPPQAALSAAPRACSPAVAASSRARLSLPAACFVLQRSICLLVRRRHSQPRLTVAARLACFAAADSALRRRRSGRLPPRRLLQLSPLRQEKGKEKKKERGRG</sequence>
<feature type="region of interest" description="Disordered" evidence="1">
    <location>
        <begin position="166"/>
        <end position="197"/>
    </location>
</feature>
<reference evidence="2" key="1">
    <citation type="journal article" date="2005" name="Genome Res.">
        <title>Sequence, annotation, and analysis of synteny between rice chromosome 3 and diverged grass species.</title>
        <authorList>
            <consortium name="Rice Chromosome 3 Sequencing Consortium"/>
            <person name="Buell C.R."/>
            <person name="Yuan Q."/>
            <person name="Ouyang S."/>
            <person name="Liu J."/>
            <person name="Zhu W."/>
            <person name="Wang A."/>
            <person name="Maiti R."/>
            <person name="Haas B."/>
            <person name="Wortman J."/>
            <person name="Pertea M."/>
            <person name="Jones K.M."/>
            <person name="Kim M."/>
            <person name="Overton L."/>
            <person name="Tsitrin T."/>
            <person name="Fadrosh D."/>
            <person name="Bera J."/>
            <person name="Weaver B."/>
            <person name="Jin S."/>
            <person name="Johri S."/>
            <person name="Reardon M."/>
            <person name="Webb K."/>
            <person name="Hill J."/>
            <person name="Moffat K."/>
            <person name="Tallon L."/>
            <person name="Van Aken S."/>
            <person name="Lewis M."/>
            <person name="Utterback T."/>
            <person name="Feldblyum T."/>
            <person name="Zismann V."/>
            <person name="Iobst S."/>
            <person name="Hsiao J."/>
            <person name="de Vazeille A.R."/>
            <person name="Salzberg S.L."/>
            <person name="White O."/>
            <person name="Fraser C."/>
            <person name="Yu Y."/>
            <person name="Kim H."/>
            <person name="Rambo T."/>
            <person name="Currie J."/>
            <person name="Collura K."/>
            <person name="Kernodle-Thompson S."/>
            <person name="Wei F."/>
            <person name="Kudrna K."/>
            <person name="Ammiraju J.S."/>
            <person name="Luo M."/>
            <person name="Goicoechea J.L."/>
            <person name="Wing R.A."/>
            <person name="Henry D."/>
            <person name="Oates R."/>
            <person name="Palmer M."/>
            <person name="Pries G."/>
            <person name="Saski C."/>
            <person name="Simmons J."/>
            <person name="Soderlund C."/>
            <person name="Nelson W."/>
            <person name="de la Bastide M."/>
            <person name="Spiegel L."/>
            <person name="Nascimento L."/>
            <person name="Huang E."/>
            <person name="Preston R."/>
            <person name="Zutavern T."/>
            <person name="Palmer L."/>
            <person name="O'Shaughnessy A."/>
            <person name="Dike S."/>
            <person name="McCombie W.R."/>
            <person name="Minx P."/>
            <person name="Cordum H."/>
            <person name="Wilson R."/>
            <person name="Jin W."/>
            <person name="Lee H.R."/>
            <person name="Jiang J."/>
            <person name="Jackson S."/>
        </authorList>
    </citation>
    <scope>NUCLEOTIDE SEQUENCE [LARGE SCALE GENOMIC DNA]</scope>
</reference>
<gene>
    <name evidence="2" type="ordered locus">LOC_Os03g10170</name>
</gene>
<evidence type="ECO:0000313" key="2">
    <source>
        <dbReference type="EMBL" id="ABF94471.1"/>
    </source>
</evidence>
<name>Q10QF8_ORYSJ</name>
<organism evidence="2">
    <name type="scientific">Oryza sativa subsp. japonica</name>
    <name type="common">Rice</name>
    <dbReference type="NCBI Taxonomy" id="39947"/>
    <lineage>
        <taxon>Eukaryota</taxon>
        <taxon>Viridiplantae</taxon>
        <taxon>Streptophyta</taxon>
        <taxon>Embryophyta</taxon>
        <taxon>Tracheophyta</taxon>
        <taxon>Spermatophyta</taxon>
        <taxon>Magnoliopsida</taxon>
        <taxon>Liliopsida</taxon>
        <taxon>Poales</taxon>
        <taxon>Poaceae</taxon>
        <taxon>BOP clade</taxon>
        <taxon>Oryzoideae</taxon>
        <taxon>Oryzeae</taxon>
        <taxon>Oryzinae</taxon>
        <taxon>Oryza</taxon>
        <taxon>Oryza sativa</taxon>
    </lineage>
</organism>
<dbReference type="AlphaFoldDB" id="Q10QF8"/>
<feature type="region of interest" description="Disordered" evidence="1">
    <location>
        <begin position="265"/>
        <end position="295"/>
    </location>
</feature>
<feature type="region of interest" description="Disordered" evidence="1">
    <location>
        <begin position="1"/>
        <end position="70"/>
    </location>
</feature>
<feature type="compositionally biased region" description="Basic and acidic residues" evidence="1">
    <location>
        <begin position="19"/>
        <end position="38"/>
    </location>
</feature>
<protein>
    <submittedName>
        <fullName evidence="2">Uncharacterized protein</fullName>
    </submittedName>
</protein>
<feature type="compositionally biased region" description="Basic and acidic residues" evidence="1">
    <location>
        <begin position="281"/>
        <end position="295"/>
    </location>
</feature>
<proteinExistence type="predicted"/>
<feature type="compositionally biased region" description="Basic and acidic residues" evidence="1">
    <location>
        <begin position="173"/>
        <end position="185"/>
    </location>
</feature>
<reference evidence="2" key="2">
    <citation type="submission" date="2006-06" db="EMBL/GenBank/DDBJ databases">
        <authorList>
            <person name="Buell R."/>
            <person name="Wing R.A."/>
            <person name="McCombie W.A."/>
            <person name="Ouyang S."/>
        </authorList>
    </citation>
    <scope>NUCLEOTIDE SEQUENCE</scope>
</reference>
<accession>Q10QF8</accession>
<dbReference type="EMBL" id="DP000009">
    <property type="protein sequence ID" value="ABF94471.1"/>
    <property type="molecule type" value="Genomic_DNA"/>
</dbReference>